<evidence type="ECO:0000256" key="3">
    <source>
        <dbReference type="SAM" id="MobiDB-lite"/>
    </source>
</evidence>
<name>A0ABQ0MCL0_MYCCL</name>
<dbReference type="EMBL" id="DF849975">
    <property type="protein sequence ID" value="GAT61066.1"/>
    <property type="molecule type" value="Genomic_DNA"/>
</dbReference>
<dbReference type="Gene3D" id="3.30.70.330">
    <property type="match status" value="2"/>
</dbReference>
<dbReference type="CDD" id="cd00590">
    <property type="entry name" value="RRM_SF"/>
    <property type="match status" value="1"/>
</dbReference>
<gene>
    <name evidence="5" type="ORF">MCHLO_17133</name>
</gene>
<evidence type="ECO:0000313" key="6">
    <source>
        <dbReference type="Proteomes" id="UP000815677"/>
    </source>
</evidence>
<proteinExistence type="predicted"/>
<evidence type="ECO:0000256" key="2">
    <source>
        <dbReference type="PROSITE-ProRule" id="PRU00176"/>
    </source>
</evidence>
<dbReference type="InterPro" id="IPR035979">
    <property type="entry name" value="RBD_domain_sf"/>
</dbReference>
<protein>
    <recommendedName>
        <fullName evidence="4">RRM domain-containing protein</fullName>
    </recommendedName>
</protein>
<evidence type="ECO:0000259" key="4">
    <source>
        <dbReference type="PROSITE" id="PS50102"/>
    </source>
</evidence>
<feature type="compositionally biased region" description="Polar residues" evidence="3">
    <location>
        <begin position="114"/>
        <end position="126"/>
    </location>
</feature>
<accession>A0ABQ0MCL0</accession>
<dbReference type="PROSITE" id="PS50102">
    <property type="entry name" value="RRM"/>
    <property type="match status" value="2"/>
</dbReference>
<dbReference type="PANTHER" id="PTHR48027">
    <property type="entry name" value="HETEROGENEOUS NUCLEAR RIBONUCLEOPROTEIN 87F-RELATED"/>
    <property type="match status" value="1"/>
</dbReference>
<reference evidence="5" key="1">
    <citation type="submission" date="2014-09" db="EMBL/GenBank/DDBJ databases">
        <title>Genome sequence of the luminous mushroom Mycena chlorophos for searching fungal bioluminescence genes.</title>
        <authorList>
            <person name="Tanaka Y."/>
            <person name="Kasuga D."/>
            <person name="Oba Y."/>
            <person name="Hase S."/>
            <person name="Sato K."/>
            <person name="Oba Y."/>
            <person name="Sakakibara Y."/>
        </authorList>
    </citation>
    <scope>NUCLEOTIDE SEQUENCE</scope>
</reference>
<dbReference type="InterPro" id="IPR000504">
    <property type="entry name" value="RRM_dom"/>
</dbReference>
<dbReference type="SUPFAM" id="SSF54928">
    <property type="entry name" value="RNA-binding domain, RBD"/>
    <property type="match status" value="2"/>
</dbReference>
<dbReference type="InterPro" id="IPR052462">
    <property type="entry name" value="SLIRP/GR-RBP-like"/>
</dbReference>
<evidence type="ECO:0000256" key="1">
    <source>
        <dbReference type="ARBA" id="ARBA00022884"/>
    </source>
</evidence>
<dbReference type="InterPro" id="IPR012677">
    <property type="entry name" value="Nucleotide-bd_a/b_plait_sf"/>
</dbReference>
<dbReference type="Proteomes" id="UP000815677">
    <property type="component" value="Unassembled WGS sequence"/>
</dbReference>
<keyword evidence="6" id="KW-1185">Reference proteome</keyword>
<keyword evidence="1 2" id="KW-0694">RNA-binding</keyword>
<sequence length="221" mass="24059">MFASATRALRRAIARPQTVLRFNSTQAANSSHRLYVGGLAYAINDTQLAREFAHCGEIVDATVSLERSSGRSRGFGHVQFATAEGAAKALDEMDGTYIEGRAIRVNPAREREQSSTQSRVARNPPSSSLYVGNLAYETTQRAMEKLWGGHEGFREVSVPKTATGEGRGIAFVRFEDTESAQTAMESVGSPTVDGRQIFVDFATERREGGADRRGGRGFGFE</sequence>
<feature type="region of interest" description="Disordered" evidence="3">
    <location>
        <begin position="107"/>
        <end position="126"/>
    </location>
</feature>
<dbReference type="Pfam" id="PF00076">
    <property type="entry name" value="RRM_1"/>
    <property type="match status" value="2"/>
</dbReference>
<dbReference type="SMART" id="SM00360">
    <property type="entry name" value="RRM"/>
    <property type="match status" value="2"/>
</dbReference>
<evidence type="ECO:0000313" key="5">
    <source>
        <dbReference type="EMBL" id="GAT61066.1"/>
    </source>
</evidence>
<organism evidence="5 6">
    <name type="scientific">Mycena chlorophos</name>
    <name type="common">Agaric fungus</name>
    <name type="synonym">Agaricus chlorophos</name>
    <dbReference type="NCBI Taxonomy" id="658473"/>
    <lineage>
        <taxon>Eukaryota</taxon>
        <taxon>Fungi</taxon>
        <taxon>Dikarya</taxon>
        <taxon>Basidiomycota</taxon>
        <taxon>Agaricomycotina</taxon>
        <taxon>Agaricomycetes</taxon>
        <taxon>Agaricomycetidae</taxon>
        <taxon>Agaricales</taxon>
        <taxon>Marasmiineae</taxon>
        <taxon>Mycenaceae</taxon>
        <taxon>Mycena</taxon>
    </lineage>
</organism>
<feature type="domain" description="RRM" evidence="4">
    <location>
        <begin position="127"/>
        <end position="204"/>
    </location>
</feature>
<feature type="domain" description="RRM" evidence="4">
    <location>
        <begin position="32"/>
        <end position="110"/>
    </location>
</feature>